<dbReference type="OrthoDB" id="3638324at2"/>
<evidence type="ECO:0000256" key="1">
    <source>
        <dbReference type="SAM" id="Phobius"/>
    </source>
</evidence>
<dbReference type="Proteomes" id="UP000305546">
    <property type="component" value="Unassembled WGS sequence"/>
</dbReference>
<comment type="caution">
    <text evidence="2">The sequence shown here is derived from an EMBL/GenBank/DDBJ whole genome shotgun (WGS) entry which is preliminary data.</text>
</comment>
<sequence>MGLVTDNSVSAGPGSDVRALLAAALLTYSAGVLMLVGYLLLSGVFGAILGLVGAGFGVVWWRNVHGERVIPRNVPARSLIILAGVGAVLTVLALVMAA</sequence>
<evidence type="ECO:0000313" key="3">
    <source>
        <dbReference type="Proteomes" id="UP000305546"/>
    </source>
</evidence>
<keyword evidence="1" id="KW-0812">Transmembrane</keyword>
<reference evidence="2 3" key="1">
    <citation type="submission" date="2019-06" db="EMBL/GenBank/DDBJ databases">
        <title>Amycolatopsis alkalitolerans sp. nov., isolated from Gastrodia elata Blume.</title>
        <authorList>
            <person name="Narsing Rao M.P."/>
            <person name="Li W.J."/>
        </authorList>
    </citation>
    <scope>NUCLEOTIDE SEQUENCE [LARGE SCALE GENOMIC DNA]</scope>
    <source>
        <strain evidence="2 3">SYSUP0005</strain>
    </source>
</reference>
<proteinExistence type="predicted"/>
<dbReference type="EMBL" id="VDFW01000017">
    <property type="protein sequence ID" value="TNC23877.1"/>
    <property type="molecule type" value="Genomic_DNA"/>
</dbReference>
<keyword evidence="1" id="KW-1133">Transmembrane helix</keyword>
<organism evidence="2 3">
    <name type="scientific">Amycolatopsis alkalitolerans</name>
    <dbReference type="NCBI Taxonomy" id="2547244"/>
    <lineage>
        <taxon>Bacteria</taxon>
        <taxon>Bacillati</taxon>
        <taxon>Actinomycetota</taxon>
        <taxon>Actinomycetes</taxon>
        <taxon>Pseudonocardiales</taxon>
        <taxon>Pseudonocardiaceae</taxon>
        <taxon>Amycolatopsis</taxon>
    </lineage>
</organism>
<gene>
    <name evidence="2" type="ORF">FG385_19410</name>
</gene>
<protein>
    <submittedName>
        <fullName evidence="2">Uncharacterized protein</fullName>
    </submittedName>
</protein>
<evidence type="ECO:0000313" key="2">
    <source>
        <dbReference type="EMBL" id="TNC23877.1"/>
    </source>
</evidence>
<keyword evidence="3" id="KW-1185">Reference proteome</keyword>
<feature type="transmembrane region" description="Helical" evidence="1">
    <location>
        <begin position="76"/>
        <end position="97"/>
    </location>
</feature>
<dbReference type="AlphaFoldDB" id="A0A5C4LWK9"/>
<name>A0A5C4LWK9_9PSEU</name>
<accession>A0A5C4LWK9</accession>
<keyword evidence="1" id="KW-0472">Membrane</keyword>
<feature type="transmembrane region" description="Helical" evidence="1">
    <location>
        <begin position="47"/>
        <end position="64"/>
    </location>
</feature>